<reference evidence="1 2" key="1">
    <citation type="submission" date="2017-01" db="EMBL/GenBank/DDBJ databases">
        <title>Comparative Genomics of 38 Pectobacterium strains comprising three species revealed the characteristics of Pectobacterium carotovorum.</title>
        <authorList>
            <person name="Xie H."/>
            <person name="Ma Y."/>
            <person name="Li X."/>
        </authorList>
    </citation>
    <scope>NUCLEOTIDE SEQUENCE [LARGE SCALE GENOMIC DNA]</scope>
    <source>
        <strain evidence="1 2">Q142</strain>
    </source>
</reference>
<dbReference type="Proteomes" id="UP000237274">
    <property type="component" value="Unassembled WGS sequence"/>
</dbReference>
<dbReference type="EMBL" id="MTAO01000001">
    <property type="protein sequence ID" value="POE28816.1"/>
    <property type="molecule type" value="Genomic_DNA"/>
</dbReference>
<proteinExistence type="predicted"/>
<organism evidence="1 2">
    <name type="scientific">Pectobacterium odoriferum</name>
    <dbReference type="NCBI Taxonomy" id="78398"/>
    <lineage>
        <taxon>Bacteria</taxon>
        <taxon>Pseudomonadati</taxon>
        <taxon>Pseudomonadota</taxon>
        <taxon>Gammaproteobacteria</taxon>
        <taxon>Enterobacterales</taxon>
        <taxon>Pectobacteriaceae</taxon>
        <taxon>Pectobacterium</taxon>
    </lineage>
</organism>
<dbReference type="AlphaFoldDB" id="A0ABD6VU65"/>
<sequence length="92" mass="10539">MGFFQCQCVHQHVFNFVIFHRSRFLCQGGDDLQGGILDEYGAILNKECAPLYPSYFKPHARWLPSLTPVTYLSKLLGIRAVAACLQLEFFRV</sequence>
<protein>
    <submittedName>
        <fullName evidence="1">Uncharacterized protein</fullName>
    </submittedName>
</protein>
<evidence type="ECO:0000313" key="2">
    <source>
        <dbReference type="Proteomes" id="UP000237274"/>
    </source>
</evidence>
<evidence type="ECO:0000313" key="1">
    <source>
        <dbReference type="EMBL" id="POE28816.1"/>
    </source>
</evidence>
<name>A0ABD6VU65_9GAMM</name>
<gene>
    <name evidence="1" type="ORF">BV926_00405</name>
</gene>
<accession>A0ABD6VU65</accession>
<comment type="caution">
    <text evidence="1">The sequence shown here is derived from an EMBL/GenBank/DDBJ whole genome shotgun (WGS) entry which is preliminary data.</text>
</comment>